<feature type="non-terminal residue" evidence="5">
    <location>
        <position position="1"/>
    </location>
</feature>
<keyword evidence="2 5" id="KW-0032">Aminotransferase</keyword>
<dbReference type="InterPro" id="IPR004838">
    <property type="entry name" value="NHTrfase_class1_PyrdxlP-BS"/>
</dbReference>
<dbReference type="GO" id="GO:0030170">
    <property type="term" value="F:pyridoxal phosphate binding"/>
    <property type="evidence" value="ECO:0007669"/>
    <property type="project" value="InterPro"/>
</dbReference>
<dbReference type="EMBL" id="AUZX01010500">
    <property type="protein sequence ID" value="EQD47493.1"/>
    <property type="molecule type" value="Genomic_DNA"/>
</dbReference>
<dbReference type="SUPFAM" id="SSF53383">
    <property type="entry name" value="PLP-dependent transferases"/>
    <property type="match status" value="1"/>
</dbReference>
<evidence type="ECO:0000256" key="1">
    <source>
        <dbReference type="ARBA" id="ARBA00001933"/>
    </source>
</evidence>
<sequence>AVPLLPSGELNLGAIDEAILERTLCLWVNSPSNPAGAVSDLSRAVAIGRRFGFVVISDECYVEFTWDGPPRTILEHGTQDLLAIHSLSKRSNFAGGRVGFYAGDATLVEYLAEVRKHGGLMIPGPMQAIATKLLGDQVHVNHQANIYRERLMILLEIVERLGYLATFPQGGFYIWLHGQDNEDGFAIAAAFAKATGIIGSPGEFYGQSSRNYLRLAAVAPTQTLFGILERLR</sequence>
<feature type="domain" description="Aminotransferase class I/classII large" evidence="4">
    <location>
        <begin position="8"/>
        <end position="218"/>
    </location>
</feature>
<dbReference type="InterPro" id="IPR015422">
    <property type="entry name" value="PyrdxlP-dep_Trfase_small"/>
</dbReference>
<protein>
    <submittedName>
        <fullName evidence="5">Aminotransferase class I and II</fullName>
    </submittedName>
</protein>
<reference evidence="5" key="2">
    <citation type="journal article" date="2014" name="ISME J.">
        <title>Microbial stratification in low pH oxic and suboxic macroscopic growths along an acid mine drainage.</title>
        <authorList>
            <person name="Mendez-Garcia C."/>
            <person name="Mesa V."/>
            <person name="Sprenger R.R."/>
            <person name="Richter M."/>
            <person name="Diez M.S."/>
            <person name="Solano J."/>
            <person name="Bargiela R."/>
            <person name="Golyshina O.V."/>
            <person name="Manteca A."/>
            <person name="Ramos J.L."/>
            <person name="Gallego J.R."/>
            <person name="Llorente I."/>
            <person name="Martins Dos Santos V.A."/>
            <person name="Jensen O.N."/>
            <person name="Pelaez A.I."/>
            <person name="Sanchez J."/>
            <person name="Ferrer M."/>
        </authorList>
    </citation>
    <scope>NUCLEOTIDE SEQUENCE</scope>
</reference>
<comment type="cofactor">
    <cofactor evidence="1">
        <name>pyridoxal 5'-phosphate</name>
        <dbReference type="ChEBI" id="CHEBI:597326"/>
    </cofactor>
</comment>
<comment type="caution">
    <text evidence="5">The sequence shown here is derived from an EMBL/GenBank/DDBJ whole genome shotgun (WGS) entry which is preliminary data.</text>
</comment>
<dbReference type="AlphaFoldDB" id="T0ZS52"/>
<dbReference type="Gene3D" id="3.90.1150.10">
    <property type="entry name" value="Aspartate Aminotransferase, domain 1"/>
    <property type="match status" value="1"/>
</dbReference>
<evidence type="ECO:0000256" key="2">
    <source>
        <dbReference type="ARBA" id="ARBA00022576"/>
    </source>
</evidence>
<dbReference type="GO" id="GO:0008483">
    <property type="term" value="F:transaminase activity"/>
    <property type="evidence" value="ECO:0007669"/>
    <property type="project" value="UniProtKB-KW"/>
</dbReference>
<name>T0ZS52_9ZZZZ</name>
<gene>
    <name evidence="5" type="ORF">B1A_14309</name>
</gene>
<keyword evidence="3 5" id="KW-0808">Transferase</keyword>
<dbReference type="InterPro" id="IPR015421">
    <property type="entry name" value="PyrdxlP-dep_Trfase_major"/>
</dbReference>
<dbReference type="InterPro" id="IPR015424">
    <property type="entry name" value="PyrdxlP-dep_Trfase"/>
</dbReference>
<proteinExistence type="predicted"/>
<dbReference type="Gene3D" id="3.40.640.10">
    <property type="entry name" value="Type I PLP-dependent aspartate aminotransferase-like (Major domain)"/>
    <property type="match status" value="1"/>
</dbReference>
<dbReference type="InterPro" id="IPR004839">
    <property type="entry name" value="Aminotransferase_I/II_large"/>
</dbReference>
<dbReference type="Pfam" id="PF00155">
    <property type="entry name" value="Aminotran_1_2"/>
    <property type="match status" value="1"/>
</dbReference>
<organism evidence="5">
    <name type="scientific">mine drainage metagenome</name>
    <dbReference type="NCBI Taxonomy" id="410659"/>
    <lineage>
        <taxon>unclassified sequences</taxon>
        <taxon>metagenomes</taxon>
        <taxon>ecological metagenomes</taxon>
    </lineage>
</organism>
<dbReference type="CDD" id="cd00609">
    <property type="entry name" value="AAT_like"/>
    <property type="match status" value="1"/>
</dbReference>
<dbReference type="InterPro" id="IPR050881">
    <property type="entry name" value="LL-DAP_aminotransferase"/>
</dbReference>
<evidence type="ECO:0000259" key="4">
    <source>
        <dbReference type="Pfam" id="PF00155"/>
    </source>
</evidence>
<evidence type="ECO:0000313" key="5">
    <source>
        <dbReference type="EMBL" id="EQD47493.1"/>
    </source>
</evidence>
<evidence type="ECO:0000256" key="3">
    <source>
        <dbReference type="ARBA" id="ARBA00022679"/>
    </source>
</evidence>
<reference evidence="5" key="1">
    <citation type="submission" date="2013-08" db="EMBL/GenBank/DDBJ databases">
        <authorList>
            <person name="Mendez C."/>
            <person name="Richter M."/>
            <person name="Ferrer M."/>
            <person name="Sanchez J."/>
        </authorList>
    </citation>
    <scope>NUCLEOTIDE SEQUENCE</scope>
</reference>
<accession>T0ZS52</accession>
<dbReference type="PROSITE" id="PS00105">
    <property type="entry name" value="AA_TRANSFER_CLASS_1"/>
    <property type="match status" value="1"/>
</dbReference>
<dbReference type="PANTHER" id="PTHR42832:SF3">
    <property type="entry name" value="L-GLUTAMINE--4-(METHYLSULFANYL)-2-OXOBUTANOATE AMINOTRANSFERASE"/>
    <property type="match status" value="1"/>
</dbReference>
<dbReference type="PANTHER" id="PTHR42832">
    <property type="entry name" value="AMINO ACID AMINOTRANSFERASE"/>
    <property type="match status" value="1"/>
</dbReference>